<proteinExistence type="predicted"/>
<evidence type="ECO:0000313" key="1">
    <source>
        <dbReference type="EMBL" id="PRQ30236.1"/>
    </source>
</evidence>
<evidence type="ECO:0000313" key="2">
    <source>
        <dbReference type="Proteomes" id="UP000238479"/>
    </source>
</evidence>
<sequence length="56" mass="6432">MTSSLERAKHRRNMSFLLSAPRNNRSVILGDSQDHIPVICLKLLLLQCWFSVNSFS</sequence>
<accession>A0A2P6Q7T0</accession>
<keyword evidence="2" id="KW-1185">Reference proteome</keyword>
<reference evidence="1 2" key="1">
    <citation type="journal article" date="2018" name="Nat. Genet.">
        <title>The Rosa genome provides new insights in the design of modern roses.</title>
        <authorList>
            <person name="Bendahmane M."/>
        </authorList>
    </citation>
    <scope>NUCLEOTIDE SEQUENCE [LARGE SCALE GENOMIC DNA]</scope>
    <source>
        <strain evidence="2">cv. Old Blush</strain>
    </source>
</reference>
<comment type="caution">
    <text evidence="1">The sequence shown here is derived from an EMBL/GenBank/DDBJ whole genome shotgun (WGS) entry which is preliminary data.</text>
</comment>
<protein>
    <submittedName>
        <fullName evidence="1">Uncharacterized protein</fullName>
    </submittedName>
</protein>
<organism evidence="1 2">
    <name type="scientific">Rosa chinensis</name>
    <name type="common">China rose</name>
    <dbReference type="NCBI Taxonomy" id="74649"/>
    <lineage>
        <taxon>Eukaryota</taxon>
        <taxon>Viridiplantae</taxon>
        <taxon>Streptophyta</taxon>
        <taxon>Embryophyta</taxon>
        <taxon>Tracheophyta</taxon>
        <taxon>Spermatophyta</taxon>
        <taxon>Magnoliopsida</taxon>
        <taxon>eudicotyledons</taxon>
        <taxon>Gunneridae</taxon>
        <taxon>Pentapetalae</taxon>
        <taxon>rosids</taxon>
        <taxon>fabids</taxon>
        <taxon>Rosales</taxon>
        <taxon>Rosaceae</taxon>
        <taxon>Rosoideae</taxon>
        <taxon>Rosoideae incertae sedis</taxon>
        <taxon>Rosa</taxon>
    </lineage>
</organism>
<dbReference type="Gramene" id="PRQ30236">
    <property type="protein sequence ID" value="PRQ30236"/>
    <property type="gene ID" value="RchiOBHm_Chr5g0022421"/>
</dbReference>
<dbReference type="EMBL" id="PDCK01000043">
    <property type="protein sequence ID" value="PRQ30236.1"/>
    <property type="molecule type" value="Genomic_DNA"/>
</dbReference>
<gene>
    <name evidence="1" type="ORF">RchiOBHm_Chr5g0022421</name>
</gene>
<dbReference type="Proteomes" id="UP000238479">
    <property type="component" value="Chromosome 5"/>
</dbReference>
<dbReference type="AlphaFoldDB" id="A0A2P6Q7T0"/>
<name>A0A2P6Q7T0_ROSCH</name>